<dbReference type="EMBL" id="KQ087207">
    <property type="protein sequence ID" value="KLT42259.1"/>
    <property type="molecule type" value="Genomic_DNA"/>
</dbReference>
<keyword evidence="6" id="KW-1185">Reference proteome</keyword>
<dbReference type="PANTHER" id="PTHR43176">
    <property type="entry name" value="3-HYDROXYISOBUTYRYL-COA HYDROLASE-RELATED"/>
    <property type="match status" value="1"/>
</dbReference>
<accession>A0A0J1B3N4</accession>
<keyword evidence="3" id="KW-0378">Hydrolase</keyword>
<dbReference type="CDD" id="cd06558">
    <property type="entry name" value="crotonase-like"/>
    <property type="match status" value="1"/>
</dbReference>
<protein>
    <recommendedName>
        <fullName evidence="2">3-hydroxyisobutyryl-CoA hydrolase</fullName>
        <ecNumber evidence="2">3.1.2.4</ecNumber>
    </recommendedName>
</protein>
<feature type="domain" description="Enoyl-CoA hydratase/isomerase" evidence="4">
    <location>
        <begin position="52"/>
        <end position="392"/>
    </location>
</feature>
<evidence type="ECO:0000256" key="2">
    <source>
        <dbReference type="ARBA" id="ARBA00011915"/>
    </source>
</evidence>
<proteinExistence type="predicted"/>
<organism evidence="5 6">
    <name type="scientific">Cutaneotrichosporon oleaginosum</name>
    <dbReference type="NCBI Taxonomy" id="879819"/>
    <lineage>
        <taxon>Eukaryota</taxon>
        <taxon>Fungi</taxon>
        <taxon>Dikarya</taxon>
        <taxon>Basidiomycota</taxon>
        <taxon>Agaricomycotina</taxon>
        <taxon>Tremellomycetes</taxon>
        <taxon>Trichosporonales</taxon>
        <taxon>Trichosporonaceae</taxon>
        <taxon>Cutaneotrichosporon</taxon>
    </lineage>
</organism>
<dbReference type="InterPro" id="IPR045004">
    <property type="entry name" value="ECH_dom"/>
</dbReference>
<dbReference type="GO" id="GO:0006574">
    <property type="term" value="P:L-valine catabolic process"/>
    <property type="evidence" value="ECO:0007669"/>
    <property type="project" value="TreeGrafter"/>
</dbReference>
<evidence type="ECO:0000256" key="1">
    <source>
        <dbReference type="ARBA" id="ARBA00001709"/>
    </source>
</evidence>
<dbReference type="Gene3D" id="3.90.226.10">
    <property type="entry name" value="2-enoyl-CoA Hydratase, Chain A, domain 1"/>
    <property type="match status" value="1"/>
</dbReference>
<evidence type="ECO:0000313" key="6">
    <source>
        <dbReference type="Proteomes" id="UP000053611"/>
    </source>
</evidence>
<sequence>MLHTTRTRLSPASRAVFRLTTIRRLVTNGYVEPERPAGNSTEIDFEERGGTRVFTLNRPKALNALSWDMFYTMMKRADEWRDDPAVKLVIGLGEGRAFAAGGDIKSVVEHALRGENIKSLTMMADSYRLNWKMAHLGKPYVSFMDGVTMGGGAGLSLTGDVRIATPRTIFAMPEQRIGFSPDFGGSYYMNQLDGQIGTWLAVTGRDVFGREVYELGIATHYVAEEAVPEIKERLAAMEEPSAAEISAVVAEYHLPAAEGLSSKSNPSGRTPIAGDIRQLLDEVFSLTTLKAVYTRLVQAETDTGFSPDVQAWAKEQREMMDTRGPTGMAVAIENYHSARQAKRLATTFEQDMLVATGFVGTNRSNNDLMVGAVHSLFEKNKTPIPFSPSIKELDAPSLEPASLRANFFDRASPHLVDAPPMDVGDGLLPPPKSLRGPDSNWGRFRRFGLPTEESVRLAIDDARGKLSAAELVERVVGHETHPARRAEFEAAVWRIISERTSTGSVMQWH</sequence>
<comment type="catalytic activity">
    <reaction evidence="1">
        <text>3-hydroxy-2-methylpropanoyl-CoA + H2O = 3-hydroxy-2-methylpropanoate + CoA + H(+)</text>
        <dbReference type="Rhea" id="RHEA:20888"/>
        <dbReference type="ChEBI" id="CHEBI:11805"/>
        <dbReference type="ChEBI" id="CHEBI:15377"/>
        <dbReference type="ChEBI" id="CHEBI:15378"/>
        <dbReference type="ChEBI" id="CHEBI:57287"/>
        <dbReference type="ChEBI" id="CHEBI:57340"/>
        <dbReference type="EC" id="3.1.2.4"/>
    </reaction>
</comment>
<dbReference type="Proteomes" id="UP000053611">
    <property type="component" value="Unassembled WGS sequence"/>
</dbReference>
<dbReference type="Pfam" id="PF16113">
    <property type="entry name" value="ECH_2"/>
    <property type="match status" value="1"/>
</dbReference>
<gene>
    <name evidence="5" type="ORF">CC85DRAFT_94379</name>
</gene>
<dbReference type="InterPro" id="IPR032259">
    <property type="entry name" value="HIBYL-CoA-H"/>
</dbReference>
<dbReference type="InterPro" id="IPR029045">
    <property type="entry name" value="ClpP/crotonase-like_dom_sf"/>
</dbReference>
<reference evidence="5 6" key="1">
    <citation type="submission" date="2015-03" db="EMBL/GenBank/DDBJ databases">
        <title>Genomics and transcriptomics of the oil-accumulating basidiomycete yeast T. oleaginosus allow insights into substrate utilization and the diverse evolutionary trajectories of mating systems in fungi.</title>
        <authorList>
            <consortium name="DOE Joint Genome Institute"/>
            <person name="Kourist R."/>
            <person name="Kracht O."/>
            <person name="Bracharz F."/>
            <person name="Lipzen A."/>
            <person name="Nolan M."/>
            <person name="Ohm R."/>
            <person name="Grigoriev I."/>
            <person name="Sun S."/>
            <person name="Heitman J."/>
            <person name="Bruck T."/>
            <person name="Nowrousian M."/>
        </authorList>
    </citation>
    <scope>NUCLEOTIDE SEQUENCE [LARGE SCALE GENOMIC DNA]</scope>
    <source>
        <strain evidence="5 6">IBC0246</strain>
    </source>
</reference>
<evidence type="ECO:0000259" key="4">
    <source>
        <dbReference type="Pfam" id="PF16113"/>
    </source>
</evidence>
<dbReference type="AlphaFoldDB" id="A0A0J1B3N4"/>
<dbReference type="GO" id="GO:0003860">
    <property type="term" value="F:3-hydroxyisobutyryl-CoA hydrolase activity"/>
    <property type="evidence" value="ECO:0007669"/>
    <property type="project" value="UniProtKB-EC"/>
</dbReference>
<evidence type="ECO:0000256" key="3">
    <source>
        <dbReference type="ARBA" id="ARBA00022801"/>
    </source>
</evidence>
<evidence type="ECO:0000313" key="5">
    <source>
        <dbReference type="EMBL" id="KLT42259.1"/>
    </source>
</evidence>
<dbReference type="GO" id="GO:0005739">
    <property type="term" value="C:mitochondrion"/>
    <property type="evidence" value="ECO:0007669"/>
    <property type="project" value="TreeGrafter"/>
</dbReference>
<dbReference type="OrthoDB" id="1737613at2759"/>
<dbReference type="GeneID" id="28988140"/>
<dbReference type="PANTHER" id="PTHR43176:SF3">
    <property type="entry name" value="3-HYDROXYISOBUTYRYL-COA HYDROLASE, MITOCHONDRIAL"/>
    <property type="match status" value="1"/>
</dbReference>
<dbReference type="RefSeq" id="XP_018278750.1">
    <property type="nucleotide sequence ID" value="XM_018427537.1"/>
</dbReference>
<dbReference type="EC" id="3.1.2.4" evidence="2"/>
<name>A0A0J1B3N4_9TREE</name>
<dbReference type="STRING" id="879819.A0A0J1B3N4"/>
<dbReference type="SUPFAM" id="SSF52096">
    <property type="entry name" value="ClpP/crotonase"/>
    <property type="match status" value="1"/>
</dbReference>